<protein>
    <submittedName>
        <fullName evidence="2">Uncharacterized protein</fullName>
    </submittedName>
</protein>
<evidence type="ECO:0000256" key="1">
    <source>
        <dbReference type="SAM" id="MobiDB-lite"/>
    </source>
</evidence>
<gene>
    <name evidence="2" type="ORF">MVEN_02638800</name>
</gene>
<dbReference type="AlphaFoldDB" id="A0A8H6TYZ9"/>
<evidence type="ECO:0000313" key="2">
    <source>
        <dbReference type="EMBL" id="KAF7325271.1"/>
    </source>
</evidence>
<dbReference type="Proteomes" id="UP000620124">
    <property type="component" value="Unassembled WGS sequence"/>
</dbReference>
<proteinExistence type="predicted"/>
<accession>A0A8H6TYZ9</accession>
<sequence>MGDLRVGAVVPHTCWMSGRLKVEGMIATAREQLNKCARITNFDILSPFEELLVGTPDADTAFEIDPELLGQAAAKSTETAAKSTETAAEATDIRPPSETPAVAGEIVEDFEDVLAIHDLQSQGEKHSPHVLVNGKKISKASILKDLMQNRSPRLSTDRTKRVAGIPAFANQSPSSHIAFDNPTGAPSLRISNPIATLSKCEGQVFLAVGQCGVIVWTYNLTAHYQGSYHNLSSLSNISVFYRMAGNEMEWMKTVWTDRQIQPMARPLKKKKSRAPLRISDAHKSIVALRRFEQENQYSMPSKPKAEAEHISSDSEPDEENPRAPARRVTRGVVADSDSDSIRSYDYDAEDSIEIKQEYMDAPLLSDDNYELEYFDEPFPTPGLRPLEDDVDREITRTEAPGIHNLHHDNSPTSPVRSRLVPVPSLLTTSAPATTPVPLSAQTTHEIADDLFAPTVDVDSSMVILPRLRKHTKRNVELKCGICDEEVAKAKRESAPQCTRAGCESILFHEKCVGNVGRNWVFLSKFPFLQSDRGRTLRSAEAKSNYVTAPSAGPQLLP</sequence>
<dbReference type="EMBL" id="JACAZI010000055">
    <property type="protein sequence ID" value="KAF7325271.1"/>
    <property type="molecule type" value="Genomic_DNA"/>
</dbReference>
<organism evidence="2 3">
    <name type="scientific">Mycena venus</name>
    <dbReference type="NCBI Taxonomy" id="2733690"/>
    <lineage>
        <taxon>Eukaryota</taxon>
        <taxon>Fungi</taxon>
        <taxon>Dikarya</taxon>
        <taxon>Basidiomycota</taxon>
        <taxon>Agaricomycotina</taxon>
        <taxon>Agaricomycetes</taxon>
        <taxon>Agaricomycetidae</taxon>
        <taxon>Agaricales</taxon>
        <taxon>Marasmiineae</taxon>
        <taxon>Mycenaceae</taxon>
        <taxon>Mycena</taxon>
    </lineage>
</organism>
<dbReference type="OrthoDB" id="3241874at2759"/>
<comment type="caution">
    <text evidence="2">The sequence shown here is derived from an EMBL/GenBank/DDBJ whole genome shotgun (WGS) entry which is preliminary data.</text>
</comment>
<feature type="region of interest" description="Disordered" evidence="1">
    <location>
        <begin position="76"/>
        <end position="97"/>
    </location>
</feature>
<feature type="compositionally biased region" description="Low complexity" evidence="1">
    <location>
        <begin position="76"/>
        <end position="90"/>
    </location>
</feature>
<keyword evidence="3" id="KW-1185">Reference proteome</keyword>
<feature type="compositionally biased region" description="Basic and acidic residues" evidence="1">
    <location>
        <begin position="303"/>
        <end position="312"/>
    </location>
</feature>
<reference evidence="2" key="1">
    <citation type="submission" date="2020-05" db="EMBL/GenBank/DDBJ databases">
        <title>Mycena genomes resolve the evolution of fungal bioluminescence.</title>
        <authorList>
            <person name="Tsai I.J."/>
        </authorList>
    </citation>
    <scope>NUCLEOTIDE SEQUENCE</scope>
    <source>
        <strain evidence="2">CCC161011</strain>
    </source>
</reference>
<evidence type="ECO:0000313" key="3">
    <source>
        <dbReference type="Proteomes" id="UP000620124"/>
    </source>
</evidence>
<feature type="region of interest" description="Disordered" evidence="1">
    <location>
        <begin position="295"/>
        <end position="337"/>
    </location>
</feature>
<name>A0A8H6TYZ9_9AGAR</name>